<dbReference type="EMBL" id="CP068570">
    <property type="protein sequence ID" value="QQZ51781.1"/>
    <property type="molecule type" value="Genomic_DNA"/>
</dbReference>
<dbReference type="InterPro" id="IPR036526">
    <property type="entry name" value="C-N_Hydrolase_sf"/>
</dbReference>
<sequence>MKGVAFKCDLPNYGVFDEKRVFEPGLGPSVFEWKGVKLGSRSARTSGRRVSAPT</sequence>
<name>A0A974SAC4_9CAUL</name>
<dbReference type="SUPFAM" id="SSF56317">
    <property type="entry name" value="Carbon-nitrogen hydrolase"/>
    <property type="match status" value="1"/>
</dbReference>
<proteinExistence type="predicted"/>
<organism evidence="1">
    <name type="scientific">Phenylobacterium glaciei</name>
    <dbReference type="NCBI Taxonomy" id="2803784"/>
    <lineage>
        <taxon>Bacteria</taxon>
        <taxon>Pseudomonadati</taxon>
        <taxon>Pseudomonadota</taxon>
        <taxon>Alphaproteobacteria</taxon>
        <taxon>Caulobacterales</taxon>
        <taxon>Caulobacteraceae</taxon>
        <taxon>Phenylobacterium</taxon>
    </lineage>
</organism>
<evidence type="ECO:0000313" key="1">
    <source>
        <dbReference type="EMBL" id="QQZ51781.1"/>
    </source>
</evidence>
<accession>A0A974SAC4</accession>
<dbReference type="Gene3D" id="3.60.110.10">
    <property type="entry name" value="Carbon-nitrogen hydrolase"/>
    <property type="match status" value="1"/>
</dbReference>
<dbReference type="AlphaFoldDB" id="A0A974SAC4"/>
<reference evidence="1" key="1">
    <citation type="submission" date="2021-01" db="EMBL/GenBank/DDBJ databases">
        <title>Genome sequence of Phenylobacterium sp. 20VBR1 isolated from a valley glaceir, Ny-Alesund, Svalbard.</title>
        <authorList>
            <person name="Thomas F.A."/>
            <person name="Krishnan K.P."/>
            <person name="Sinha R.K."/>
        </authorList>
    </citation>
    <scope>NUCLEOTIDE SEQUENCE</scope>
    <source>
        <strain evidence="1">20VBR1</strain>
    </source>
</reference>
<protein>
    <submittedName>
        <fullName evidence="1">Uncharacterized protein</fullName>
    </submittedName>
</protein>
<gene>
    <name evidence="1" type="ORF">JKL49_13300</name>
</gene>